<protein>
    <submittedName>
        <fullName evidence="2">Uncharacterized protein</fullName>
    </submittedName>
</protein>
<evidence type="ECO:0000256" key="1">
    <source>
        <dbReference type="SAM" id="MobiDB-lite"/>
    </source>
</evidence>
<dbReference type="Proteomes" id="UP000499080">
    <property type="component" value="Unassembled WGS sequence"/>
</dbReference>
<evidence type="ECO:0000313" key="3">
    <source>
        <dbReference type="Proteomes" id="UP000499080"/>
    </source>
</evidence>
<name>A0A4Y2BNW6_ARAVE</name>
<proteinExistence type="predicted"/>
<feature type="region of interest" description="Disordered" evidence="1">
    <location>
        <begin position="99"/>
        <end position="121"/>
    </location>
</feature>
<sequence>MAEELADAFNLLYQDLLPFTNRTRHDCFNVVENSDSAISPRSNFLGLYYLTPPAQRERNGIAWFLPENDIKAKRAFARHFIFASHRTCLPKLLCCSGKGPKSCPAGDKKRGRSAEGIFTFH</sequence>
<accession>A0A4Y2BNW6</accession>
<keyword evidence="3" id="KW-1185">Reference proteome</keyword>
<evidence type="ECO:0000313" key="2">
    <source>
        <dbReference type="EMBL" id="GBL93922.1"/>
    </source>
</evidence>
<dbReference type="EMBL" id="BGPR01084064">
    <property type="protein sequence ID" value="GBL93922.1"/>
    <property type="molecule type" value="Genomic_DNA"/>
</dbReference>
<reference evidence="2 3" key="1">
    <citation type="journal article" date="2019" name="Sci. Rep.">
        <title>Orb-weaving spider Araneus ventricosus genome elucidates the spidroin gene catalogue.</title>
        <authorList>
            <person name="Kono N."/>
            <person name="Nakamura H."/>
            <person name="Ohtoshi R."/>
            <person name="Moran D.A.P."/>
            <person name="Shinohara A."/>
            <person name="Yoshida Y."/>
            <person name="Fujiwara M."/>
            <person name="Mori M."/>
            <person name="Tomita M."/>
            <person name="Arakawa K."/>
        </authorList>
    </citation>
    <scope>NUCLEOTIDE SEQUENCE [LARGE SCALE GENOMIC DNA]</scope>
</reference>
<dbReference type="AlphaFoldDB" id="A0A4Y2BNW6"/>
<organism evidence="2 3">
    <name type="scientific">Araneus ventricosus</name>
    <name type="common">Orbweaver spider</name>
    <name type="synonym">Epeira ventricosa</name>
    <dbReference type="NCBI Taxonomy" id="182803"/>
    <lineage>
        <taxon>Eukaryota</taxon>
        <taxon>Metazoa</taxon>
        <taxon>Ecdysozoa</taxon>
        <taxon>Arthropoda</taxon>
        <taxon>Chelicerata</taxon>
        <taxon>Arachnida</taxon>
        <taxon>Araneae</taxon>
        <taxon>Araneomorphae</taxon>
        <taxon>Entelegynae</taxon>
        <taxon>Araneoidea</taxon>
        <taxon>Araneidae</taxon>
        <taxon>Araneus</taxon>
    </lineage>
</organism>
<gene>
    <name evidence="2" type="ORF">AVEN_75752_1</name>
</gene>
<comment type="caution">
    <text evidence="2">The sequence shown here is derived from an EMBL/GenBank/DDBJ whole genome shotgun (WGS) entry which is preliminary data.</text>
</comment>